<sequence>MVAAGLAGPDTAPPRPRRPGARGGEEVIRSVFRRHRTASVTVVTLAVLLLTATAAELAARALLHSRVAATAGRALGADSTVDIDGGPALLDLFDRHLDGVTISSDHATLGRIPDVSVRARLNGIRMTGDRSGTVAGTHADIEVPAASLQALALSHNSRLPVTAVDFDAAADTVTLALGRAGLGRATLRPRLQDGRVALHLQDAEILGTPAPDRVVARIQDALTERTDADYPLGMKATALDVTATGLEIGLDGGPTRLDMPVAVEAR</sequence>
<dbReference type="EMBL" id="VZRB01000014">
    <property type="protein sequence ID" value="KAB1144809.1"/>
    <property type="molecule type" value="Genomic_DNA"/>
</dbReference>
<name>A0A6H9UZK6_9ACTN</name>
<dbReference type="AlphaFoldDB" id="A0A6H9UZK6"/>
<protein>
    <submittedName>
        <fullName evidence="2">DUF2993 domain-containing protein</fullName>
    </submittedName>
</protein>
<evidence type="ECO:0000313" key="2">
    <source>
        <dbReference type="EMBL" id="KAB1144809.1"/>
    </source>
</evidence>
<organism evidence="2 3">
    <name type="scientific">Streptomyces luteolifulvus</name>
    <dbReference type="NCBI Taxonomy" id="2615112"/>
    <lineage>
        <taxon>Bacteria</taxon>
        <taxon>Bacillati</taxon>
        <taxon>Actinomycetota</taxon>
        <taxon>Actinomycetes</taxon>
        <taxon>Kitasatosporales</taxon>
        <taxon>Streptomycetaceae</taxon>
        <taxon>Streptomyces</taxon>
    </lineage>
</organism>
<evidence type="ECO:0000313" key="3">
    <source>
        <dbReference type="Proteomes" id="UP000442707"/>
    </source>
</evidence>
<dbReference type="Pfam" id="PF11209">
    <property type="entry name" value="LmeA"/>
    <property type="match status" value="1"/>
</dbReference>
<comment type="caution">
    <text evidence="2">The sequence shown here is derived from an EMBL/GenBank/DDBJ whole genome shotgun (WGS) entry which is preliminary data.</text>
</comment>
<reference evidence="2 3" key="1">
    <citation type="submission" date="2019-09" db="EMBL/GenBank/DDBJ databases">
        <title>Screening of Novel Bioactive Compounds from Soil-Associated.</title>
        <authorList>
            <person name="Zhao S."/>
        </authorList>
    </citation>
    <scope>NUCLEOTIDE SEQUENCE [LARGE SCALE GENOMIC DNA]</scope>
    <source>
        <strain evidence="2 3">HIT-DPA4</strain>
    </source>
</reference>
<gene>
    <name evidence="2" type="ORF">F7R91_20820</name>
</gene>
<feature type="region of interest" description="Disordered" evidence="1">
    <location>
        <begin position="1"/>
        <end position="24"/>
    </location>
</feature>
<keyword evidence="3" id="KW-1185">Reference proteome</keyword>
<accession>A0A6H9UZK6</accession>
<proteinExistence type="predicted"/>
<dbReference type="Proteomes" id="UP000442707">
    <property type="component" value="Unassembled WGS sequence"/>
</dbReference>
<dbReference type="InterPro" id="IPR021373">
    <property type="entry name" value="DUF2993"/>
</dbReference>
<evidence type="ECO:0000256" key="1">
    <source>
        <dbReference type="SAM" id="MobiDB-lite"/>
    </source>
</evidence>